<dbReference type="GeneID" id="111177074"/>
<gene>
    <name evidence="3" type="primary">LOC111177074</name>
</gene>
<evidence type="ECO:0000313" key="3">
    <source>
        <dbReference type="RefSeq" id="XP_022433992.1"/>
    </source>
</evidence>
<feature type="region of interest" description="Disordered" evidence="1">
    <location>
        <begin position="1"/>
        <end position="157"/>
    </location>
</feature>
<dbReference type="AlphaFoldDB" id="A0A2Y9NRT9"/>
<reference evidence="3" key="1">
    <citation type="submission" date="2025-08" db="UniProtKB">
        <authorList>
            <consortium name="RefSeq"/>
        </authorList>
    </citation>
    <scope>IDENTIFICATION</scope>
    <source>
        <tissue evidence="3">Blood</tissue>
    </source>
</reference>
<sequence length="157" mass="15969">MARLAKQAQASHTQGCQKFHLLGTFGRPPPSQEVAAGRGWGTRPPAPAGSRGSAPAPPKENKAGILKRSGEVPAALPGRLPTLTEEHGNGQVRGACDTRPPAVAAQPLPPHGAHSTDEEAEPARGAPGLSSPERVPACSGVGEDPGPPPSHLPPKRG</sequence>
<accession>A0A2Y9NRT9</accession>
<keyword evidence="2" id="KW-1185">Reference proteome</keyword>
<dbReference type="KEGG" id="dle:111177074"/>
<dbReference type="Proteomes" id="UP000248483">
    <property type="component" value="Unplaced"/>
</dbReference>
<name>A0A2Y9NRT9_DELLE</name>
<organism evidence="2 3">
    <name type="scientific">Delphinapterus leucas</name>
    <name type="common">Beluga whale</name>
    <dbReference type="NCBI Taxonomy" id="9749"/>
    <lineage>
        <taxon>Eukaryota</taxon>
        <taxon>Metazoa</taxon>
        <taxon>Chordata</taxon>
        <taxon>Craniata</taxon>
        <taxon>Vertebrata</taxon>
        <taxon>Euteleostomi</taxon>
        <taxon>Mammalia</taxon>
        <taxon>Eutheria</taxon>
        <taxon>Laurasiatheria</taxon>
        <taxon>Artiodactyla</taxon>
        <taxon>Whippomorpha</taxon>
        <taxon>Cetacea</taxon>
        <taxon>Odontoceti</taxon>
        <taxon>Monodontidae</taxon>
        <taxon>Delphinapterus</taxon>
    </lineage>
</organism>
<evidence type="ECO:0000313" key="2">
    <source>
        <dbReference type="Proteomes" id="UP000248483"/>
    </source>
</evidence>
<feature type="compositionally biased region" description="Pro residues" evidence="1">
    <location>
        <begin position="145"/>
        <end position="157"/>
    </location>
</feature>
<dbReference type="RefSeq" id="XP_022433992.1">
    <property type="nucleotide sequence ID" value="XM_022578284.2"/>
</dbReference>
<protein>
    <submittedName>
        <fullName evidence="3">Skin secretory protein xP2-like</fullName>
    </submittedName>
</protein>
<proteinExistence type="predicted"/>
<evidence type="ECO:0000256" key="1">
    <source>
        <dbReference type="SAM" id="MobiDB-lite"/>
    </source>
</evidence>
<dbReference type="InParanoid" id="A0A2Y9NRT9"/>